<dbReference type="Proteomes" id="UP000515145">
    <property type="component" value="Chromosome 2"/>
</dbReference>
<proteinExistence type="predicted"/>
<sequence>MEEEEEEEAARRPHKTCREVYFSVLPDKYEPLSEEEEEETVEERRRRKEEKKRKKKRRYKRYRKNMGKALRFSWRCLLAGLQMMASSYSTPLSTVATVATGAQRASGSKAWWDGGPEHRR</sequence>
<protein>
    <submittedName>
        <fullName evidence="3 4">Uncharacterized protein C1orf115-like</fullName>
    </submittedName>
</protein>
<feature type="compositionally biased region" description="Acidic residues" evidence="1">
    <location>
        <begin position="32"/>
        <end position="41"/>
    </location>
</feature>
<dbReference type="PANTHER" id="PTHR14680">
    <property type="entry name" value="SI:DKEY-126G1.9-RELATED"/>
    <property type="match status" value="1"/>
</dbReference>
<keyword evidence="2" id="KW-1185">Reference proteome</keyword>
<dbReference type="PANTHER" id="PTHR14680:SF1">
    <property type="entry name" value="REQUIRED FOR DRUG-INDUCED DEATH PROTEIN 1"/>
    <property type="match status" value="1"/>
</dbReference>
<evidence type="ECO:0000313" key="4">
    <source>
        <dbReference type="RefSeq" id="XP_028255658.1"/>
    </source>
</evidence>
<dbReference type="AlphaFoldDB" id="A0A6P7HU93"/>
<dbReference type="RefSeq" id="XP_028255658.1">
    <property type="nucleotide sequence ID" value="XM_028399857.1"/>
</dbReference>
<evidence type="ECO:0000313" key="3">
    <source>
        <dbReference type="RefSeq" id="XP_028255656.1"/>
    </source>
</evidence>
<organism evidence="2 3">
    <name type="scientific">Parambassis ranga</name>
    <name type="common">Indian glassy fish</name>
    <dbReference type="NCBI Taxonomy" id="210632"/>
    <lineage>
        <taxon>Eukaryota</taxon>
        <taxon>Metazoa</taxon>
        <taxon>Chordata</taxon>
        <taxon>Craniata</taxon>
        <taxon>Vertebrata</taxon>
        <taxon>Euteleostomi</taxon>
        <taxon>Actinopterygii</taxon>
        <taxon>Neopterygii</taxon>
        <taxon>Teleostei</taxon>
        <taxon>Neoteleostei</taxon>
        <taxon>Acanthomorphata</taxon>
        <taxon>Ovalentaria</taxon>
        <taxon>Ambassidae</taxon>
        <taxon>Parambassis</taxon>
    </lineage>
</organism>
<gene>
    <name evidence="3" type="primary">LOC114432071</name>
    <name evidence="4" type="synonym">LOC114432073</name>
</gene>
<accession>A0A6P7HU93</accession>
<name>A0A6P7HU93_9TELE</name>
<dbReference type="Pfam" id="PF15828">
    <property type="entry name" value="RDD1"/>
    <property type="match status" value="1"/>
</dbReference>
<dbReference type="OrthoDB" id="8904409at2759"/>
<evidence type="ECO:0000256" key="1">
    <source>
        <dbReference type="SAM" id="MobiDB-lite"/>
    </source>
</evidence>
<feature type="compositionally biased region" description="Basic residues" evidence="1">
    <location>
        <begin position="45"/>
        <end position="60"/>
    </location>
</feature>
<reference evidence="3 4" key="1">
    <citation type="submission" date="2025-04" db="UniProtKB">
        <authorList>
            <consortium name="RefSeq"/>
        </authorList>
    </citation>
    <scope>IDENTIFICATION</scope>
</reference>
<feature type="region of interest" description="Disordered" evidence="1">
    <location>
        <begin position="32"/>
        <end position="60"/>
    </location>
</feature>
<dbReference type="InterPro" id="IPR031667">
    <property type="entry name" value="RDD1"/>
</dbReference>
<dbReference type="RefSeq" id="XP_028255656.1">
    <property type="nucleotide sequence ID" value="XM_028399855.1"/>
</dbReference>
<dbReference type="GeneID" id="114432071"/>
<evidence type="ECO:0000313" key="2">
    <source>
        <dbReference type="Proteomes" id="UP000515145"/>
    </source>
</evidence>